<dbReference type="Gene3D" id="3.30.420.10">
    <property type="entry name" value="Ribonuclease H-like superfamily/Ribonuclease H"/>
    <property type="match status" value="1"/>
</dbReference>
<dbReference type="NCBIfam" id="TIGR00729">
    <property type="entry name" value="ribonuclease HII"/>
    <property type="match status" value="1"/>
</dbReference>
<evidence type="ECO:0000256" key="8">
    <source>
        <dbReference type="ARBA" id="ARBA00022723"/>
    </source>
</evidence>
<name>A0A7D6BLU6_FERL1</name>
<comment type="subcellular location">
    <subcellularLocation>
        <location evidence="5">Cytoplasm</location>
    </subcellularLocation>
</comment>
<dbReference type="GO" id="GO:0043137">
    <property type="term" value="P:DNA replication, removal of RNA primer"/>
    <property type="evidence" value="ECO:0007669"/>
    <property type="project" value="TreeGrafter"/>
</dbReference>
<reference evidence="15" key="1">
    <citation type="submission" date="2020-07" db="EMBL/GenBank/DDBJ databases">
        <title>Metabolic diversity and evolutionary history of the archaeal phylum ###Micrarchaeota### uncovered from a freshwater lake metagenome.</title>
        <authorList>
            <person name="Kadnikov V.V."/>
            <person name="Savvichev A.S."/>
            <person name="Mardanov A.V."/>
            <person name="Beletsky A.V."/>
            <person name="Chupakov A.V."/>
            <person name="Kokryatskaya N.M."/>
            <person name="Pimenov N.V."/>
            <person name="Ravin N.V."/>
        </authorList>
    </citation>
    <scope>NUCLEOTIDE SEQUENCE [LARGE SCALE GENOMIC DNA]</scope>
</reference>
<keyword evidence="9 12" id="KW-0255">Endonuclease</keyword>
<comment type="caution">
    <text evidence="11">Lacks conserved residue(s) required for the propagation of feature annotation.</text>
</comment>
<sequence>MLGPLVMCLATVEQEREEELRKIGVKDSKLLTPKRREHLYGKIREICTELIVMKTTAATLNDVMKKRSLNEIEAMELGKALSMLRYKPQVVYIDSPDTVAGRFCSRISKYHQGNEELLCEHKADFKYPIVSAASIIAKVERDAVIEEIKKELACDFGSGYTSDDRTISFLKKNFHREEIHKYIRKEWETIDNLKQRKLSEFDADE</sequence>
<evidence type="ECO:0000259" key="13">
    <source>
        <dbReference type="PROSITE" id="PS51975"/>
    </source>
</evidence>
<dbReference type="EC" id="3.1.26.4" evidence="12"/>
<comment type="cofactor">
    <cofactor evidence="2">
        <name>Mn(2+)</name>
        <dbReference type="ChEBI" id="CHEBI:29035"/>
    </cofactor>
</comment>
<dbReference type="CDD" id="cd07180">
    <property type="entry name" value="RNase_HII_archaea_like"/>
    <property type="match status" value="1"/>
</dbReference>
<evidence type="ECO:0000256" key="10">
    <source>
        <dbReference type="ARBA" id="ARBA00022801"/>
    </source>
</evidence>
<dbReference type="InterPro" id="IPR024567">
    <property type="entry name" value="RNase_HII/HIII_dom"/>
</dbReference>
<dbReference type="InterPro" id="IPR036397">
    <property type="entry name" value="RNaseH_sf"/>
</dbReference>
<dbReference type="GO" id="GO:0005737">
    <property type="term" value="C:cytoplasm"/>
    <property type="evidence" value="ECO:0007669"/>
    <property type="project" value="UniProtKB-SubCell"/>
</dbReference>
<evidence type="ECO:0000256" key="4">
    <source>
        <dbReference type="ARBA" id="ARBA00004065"/>
    </source>
</evidence>
<keyword evidence="7 12" id="KW-0540">Nuclease</keyword>
<feature type="domain" description="RNase H type-2" evidence="13">
    <location>
        <begin position="1"/>
        <end position="199"/>
    </location>
</feature>
<comment type="cofactor">
    <cofactor evidence="3">
        <name>Mg(2+)</name>
        <dbReference type="ChEBI" id="CHEBI:18420"/>
    </cofactor>
</comment>
<evidence type="ECO:0000256" key="9">
    <source>
        <dbReference type="ARBA" id="ARBA00022759"/>
    </source>
</evidence>
<dbReference type="GO" id="GO:0004523">
    <property type="term" value="F:RNA-DNA hybrid ribonuclease activity"/>
    <property type="evidence" value="ECO:0007669"/>
    <property type="project" value="UniProtKB-UniRule"/>
</dbReference>
<dbReference type="GO" id="GO:0046872">
    <property type="term" value="F:metal ion binding"/>
    <property type="evidence" value="ECO:0007669"/>
    <property type="project" value="UniProtKB-KW"/>
</dbReference>
<evidence type="ECO:0000256" key="1">
    <source>
        <dbReference type="ARBA" id="ARBA00000077"/>
    </source>
</evidence>
<evidence type="ECO:0000256" key="2">
    <source>
        <dbReference type="ARBA" id="ARBA00001936"/>
    </source>
</evidence>
<evidence type="ECO:0000313" key="15">
    <source>
        <dbReference type="Proteomes" id="UP000510821"/>
    </source>
</evidence>
<proteinExistence type="inferred from homology"/>
<keyword evidence="6" id="KW-0963">Cytoplasm</keyword>
<evidence type="ECO:0000256" key="7">
    <source>
        <dbReference type="ARBA" id="ARBA00022722"/>
    </source>
</evidence>
<dbReference type="GO" id="GO:0006298">
    <property type="term" value="P:mismatch repair"/>
    <property type="evidence" value="ECO:0007669"/>
    <property type="project" value="TreeGrafter"/>
</dbReference>
<dbReference type="PROSITE" id="PS51975">
    <property type="entry name" value="RNASE_H_2"/>
    <property type="match status" value="1"/>
</dbReference>
<evidence type="ECO:0000256" key="3">
    <source>
        <dbReference type="ARBA" id="ARBA00001946"/>
    </source>
</evidence>
<dbReference type="Pfam" id="PF01351">
    <property type="entry name" value="RNase_HII"/>
    <property type="match status" value="1"/>
</dbReference>
<dbReference type="SUPFAM" id="SSF53098">
    <property type="entry name" value="Ribonuclease H-like"/>
    <property type="match status" value="1"/>
</dbReference>
<dbReference type="PANTHER" id="PTHR10954:SF23">
    <property type="entry name" value="RIBONUCLEASE"/>
    <property type="match status" value="1"/>
</dbReference>
<evidence type="ECO:0000256" key="5">
    <source>
        <dbReference type="ARBA" id="ARBA00004496"/>
    </source>
</evidence>
<accession>A0A7D6BLU6</accession>
<evidence type="ECO:0000256" key="12">
    <source>
        <dbReference type="RuleBase" id="RU003515"/>
    </source>
</evidence>
<evidence type="ECO:0000313" key="14">
    <source>
        <dbReference type="EMBL" id="QLJ53156.1"/>
    </source>
</evidence>
<dbReference type="Proteomes" id="UP000510821">
    <property type="component" value="Chromosome"/>
</dbReference>
<keyword evidence="8" id="KW-0479">Metal-binding</keyword>
<dbReference type="GO" id="GO:0032299">
    <property type="term" value="C:ribonuclease H2 complex"/>
    <property type="evidence" value="ECO:0007669"/>
    <property type="project" value="TreeGrafter"/>
</dbReference>
<dbReference type="Gene3D" id="1.10.10.460">
    <property type="entry name" value="Ribonuclease hii. Domain 2"/>
    <property type="match status" value="1"/>
</dbReference>
<dbReference type="GO" id="GO:0003723">
    <property type="term" value="F:RNA binding"/>
    <property type="evidence" value="ECO:0007669"/>
    <property type="project" value="UniProtKB-UniRule"/>
</dbReference>
<dbReference type="InterPro" id="IPR001352">
    <property type="entry name" value="RNase_HII/HIII"/>
</dbReference>
<dbReference type="InterPro" id="IPR023160">
    <property type="entry name" value="RNase_HII_hlx-loop-hlx_cap_dom"/>
</dbReference>
<evidence type="ECO:0000256" key="6">
    <source>
        <dbReference type="ARBA" id="ARBA00022490"/>
    </source>
</evidence>
<comment type="similarity">
    <text evidence="12">Belongs to the RNase HII family.</text>
</comment>
<evidence type="ECO:0000256" key="11">
    <source>
        <dbReference type="PROSITE-ProRule" id="PRU01319"/>
    </source>
</evidence>
<dbReference type="InterPro" id="IPR004649">
    <property type="entry name" value="RNase_H2_suA"/>
</dbReference>
<dbReference type="KEGG" id="flt:Sv326_0981"/>
<dbReference type="InterPro" id="IPR012337">
    <property type="entry name" value="RNaseH-like_sf"/>
</dbReference>
<dbReference type="AlphaFoldDB" id="A0A7D6BLU6"/>
<keyword evidence="10 12" id="KW-0378">Hydrolase</keyword>
<protein>
    <recommendedName>
        <fullName evidence="12">Ribonuclease</fullName>
        <ecNumber evidence="12">3.1.26.4</ecNumber>
    </recommendedName>
</protein>
<comment type="catalytic activity">
    <reaction evidence="1 12">
        <text>Endonucleolytic cleavage to 5'-phosphomonoester.</text>
        <dbReference type="EC" id="3.1.26.4"/>
    </reaction>
</comment>
<comment type="function">
    <text evidence="4 12">Endonuclease that specifically degrades the RNA of RNA-DNA hybrids.</text>
</comment>
<dbReference type="EMBL" id="CP058998">
    <property type="protein sequence ID" value="QLJ53156.1"/>
    <property type="molecule type" value="Genomic_DNA"/>
</dbReference>
<dbReference type="PANTHER" id="PTHR10954">
    <property type="entry name" value="RIBONUCLEASE H2 SUBUNIT A"/>
    <property type="match status" value="1"/>
</dbReference>
<organism evidence="14 15">
    <name type="scientific">Fermentimicrarchaeum limneticum</name>
    <dbReference type="NCBI Taxonomy" id="2795018"/>
    <lineage>
        <taxon>Archaea</taxon>
        <taxon>Candidatus Micrarchaeota</taxon>
        <taxon>Candidatus Fermentimicrarchaeales</taxon>
        <taxon>Candidatus Fermentimicrarchaeaceae</taxon>
        <taxon>Candidatus Fermentimicrarchaeum</taxon>
    </lineage>
</organism>
<gene>
    <name evidence="14" type="ORF">Sv326_0981</name>
</gene>